<evidence type="ECO:0000256" key="1">
    <source>
        <dbReference type="SAM" id="MobiDB-lite"/>
    </source>
</evidence>
<gene>
    <name evidence="2" type="ORF">FEZ48_11230</name>
</gene>
<reference evidence="2 3" key="1">
    <citation type="submission" date="2019-05" db="EMBL/GenBank/DDBJ databases">
        <title>The metagenome of a microbial culture collection derived from dairy environment covers the genomic content of the human microbiome.</title>
        <authorList>
            <person name="Roder T."/>
            <person name="Wuthrich D."/>
            <person name="Sattari Z."/>
            <person name="Von Ah U."/>
            <person name="Bar C."/>
            <person name="Ronchi F."/>
            <person name="Macpherson A.J."/>
            <person name="Ganal-Vonarburg S.C."/>
            <person name="Bruggmann R."/>
            <person name="Vergeres G."/>
        </authorList>
    </citation>
    <scope>NUCLEOTIDE SEQUENCE [LARGE SCALE GENOMIC DNA]</scope>
    <source>
        <strain evidence="2 3">FAM 24235</strain>
    </source>
</reference>
<dbReference type="EMBL" id="VBTE01000041">
    <property type="protein sequence ID" value="TLQ06057.1"/>
    <property type="molecule type" value="Genomic_DNA"/>
</dbReference>
<evidence type="ECO:0000313" key="2">
    <source>
        <dbReference type="EMBL" id="TLQ06057.1"/>
    </source>
</evidence>
<proteinExistence type="predicted"/>
<feature type="region of interest" description="Disordered" evidence="1">
    <location>
        <begin position="20"/>
        <end position="52"/>
    </location>
</feature>
<protein>
    <submittedName>
        <fullName evidence="2">DUF4355 domain-containing protein</fullName>
    </submittedName>
</protein>
<sequence length="229" mass="24973">MKEKILSNLDSANSLKMKLQFFADPDGGDDNANPDGDDKGSENGGDGGSEVELPKTQAELDAAINKANHKAIKNATKGLLTEEQANERIQVALKKEKDYSSLSDDERKQREWEDQKNQFEKEKADFERQKLETQIEKDMIRKGLPVLAGEGDDEFSFATLFAQSGDSEQALKAVGAYEKAFKEAVAAEVKESLKQSAPGAGGGNGTATQNYGERVGKRKQKQNGPIFGN</sequence>
<dbReference type="RefSeq" id="WP_138472747.1">
    <property type="nucleotide sequence ID" value="NZ_VBTE01000041.1"/>
</dbReference>
<organism evidence="2 3">
    <name type="scientific">Marinilactibacillus psychrotolerans</name>
    <dbReference type="NCBI Taxonomy" id="191770"/>
    <lineage>
        <taxon>Bacteria</taxon>
        <taxon>Bacillati</taxon>
        <taxon>Bacillota</taxon>
        <taxon>Bacilli</taxon>
        <taxon>Lactobacillales</taxon>
        <taxon>Carnobacteriaceae</taxon>
        <taxon>Marinilactibacillus</taxon>
    </lineage>
</organism>
<dbReference type="AlphaFoldDB" id="A0A5R9C066"/>
<evidence type="ECO:0000313" key="3">
    <source>
        <dbReference type="Proteomes" id="UP000307201"/>
    </source>
</evidence>
<accession>A0A5R9C066</accession>
<dbReference type="Proteomes" id="UP000307201">
    <property type="component" value="Unassembled WGS sequence"/>
</dbReference>
<dbReference type="InterPro" id="IPR025580">
    <property type="entry name" value="Gp46"/>
</dbReference>
<feature type="region of interest" description="Disordered" evidence="1">
    <location>
        <begin position="190"/>
        <end position="229"/>
    </location>
</feature>
<comment type="caution">
    <text evidence="2">The sequence shown here is derived from an EMBL/GenBank/DDBJ whole genome shotgun (WGS) entry which is preliminary data.</text>
</comment>
<feature type="region of interest" description="Disordered" evidence="1">
    <location>
        <begin position="95"/>
        <end position="127"/>
    </location>
</feature>
<name>A0A5R9C066_9LACT</name>
<dbReference type="Pfam" id="PF14265">
    <property type="entry name" value="DUF4355"/>
    <property type="match status" value="1"/>
</dbReference>